<dbReference type="RefSeq" id="WP_077752448.1">
    <property type="nucleotide sequence ID" value="NZ_CP014782.1"/>
</dbReference>
<dbReference type="AlphaFoldDB" id="A0A1S6HP12"/>
<feature type="signal peptide" evidence="1">
    <location>
        <begin position="1"/>
        <end position="17"/>
    </location>
</feature>
<dbReference type="Gene3D" id="3.30.110.70">
    <property type="entry name" value="Hypothetical protein apc22750. Chain B"/>
    <property type="match status" value="1"/>
</dbReference>
<name>A0A1S6HP12_9GAMM</name>
<feature type="chain" id="PRO_5013249837" description="Lipoprotein" evidence="1">
    <location>
        <begin position="18"/>
        <end position="128"/>
    </location>
</feature>
<evidence type="ECO:0008006" key="4">
    <source>
        <dbReference type="Google" id="ProtNLM"/>
    </source>
</evidence>
<dbReference type="OrthoDB" id="6399623at2"/>
<dbReference type="InterPro" id="IPR030852">
    <property type="entry name" value="RcsF"/>
</dbReference>
<dbReference type="Pfam" id="PF16358">
    <property type="entry name" value="RcsF"/>
    <property type="match status" value="1"/>
</dbReference>
<evidence type="ECO:0000313" key="2">
    <source>
        <dbReference type="EMBL" id="AQS37260.1"/>
    </source>
</evidence>
<keyword evidence="1" id="KW-0732">Signal</keyword>
<dbReference type="KEGG" id="spsw:Sps_02101"/>
<dbReference type="EMBL" id="CP014782">
    <property type="protein sequence ID" value="AQS37260.1"/>
    <property type="molecule type" value="Genomic_DNA"/>
</dbReference>
<gene>
    <name evidence="2" type="ORF">Sps_02101</name>
</gene>
<organism evidence="2 3">
    <name type="scientific">Shewanella psychrophila</name>
    <dbReference type="NCBI Taxonomy" id="225848"/>
    <lineage>
        <taxon>Bacteria</taxon>
        <taxon>Pseudomonadati</taxon>
        <taxon>Pseudomonadota</taxon>
        <taxon>Gammaproteobacteria</taxon>
        <taxon>Alteromonadales</taxon>
        <taxon>Shewanellaceae</taxon>
        <taxon>Shewanella</taxon>
    </lineage>
</organism>
<evidence type="ECO:0000313" key="3">
    <source>
        <dbReference type="Proteomes" id="UP000189545"/>
    </source>
</evidence>
<dbReference type="GO" id="GO:0009279">
    <property type="term" value="C:cell outer membrane"/>
    <property type="evidence" value="ECO:0007669"/>
    <property type="project" value="InterPro"/>
</dbReference>
<dbReference type="PROSITE" id="PS51257">
    <property type="entry name" value="PROKAR_LIPOPROTEIN"/>
    <property type="match status" value="1"/>
</dbReference>
<evidence type="ECO:0000256" key="1">
    <source>
        <dbReference type="SAM" id="SignalP"/>
    </source>
</evidence>
<reference evidence="2 3" key="1">
    <citation type="submission" date="2016-03" db="EMBL/GenBank/DDBJ databases">
        <title>Complete genome sequence of Shewanella psychrophila WP2, a deep sea bacterium isolated from west Pacific sediment.</title>
        <authorList>
            <person name="Xu G."/>
            <person name="Jian H."/>
        </authorList>
    </citation>
    <scope>NUCLEOTIDE SEQUENCE [LARGE SCALE GENOMIC DNA]</scope>
    <source>
        <strain evidence="2 3">WP2</strain>
    </source>
</reference>
<keyword evidence="3" id="KW-1185">Reference proteome</keyword>
<sequence>MKTLLISALVILLSACAGEYKFNSNLNGEVIDDYFKASDVPVYDNTTAPNLPYEIIGLVEGETCQEQANDAPATISEARTAARRAAADKGANGLVIKKCLVFEEYDQGCFSRAICVGQAIKTPVTEQQ</sequence>
<dbReference type="GO" id="GO:0035556">
    <property type="term" value="P:intracellular signal transduction"/>
    <property type="evidence" value="ECO:0007669"/>
    <property type="project" value="InterPro"/>
</dbReference>
<accession>A0A1S6HP12</accession>
<proteinExistence type="predicted"/>
<protein>
    <recommendedName>
        <fullName evidence="4">Lipoprotein</fullName>
    </recommendedName>
</protein>
<dbReference type="STRING" id="225848.Sps_02101"/>
<dbReference type="Proteomes" id="UP000189545">
    <property type="component" value="Chromosome"/>
</dbReference>